<evidence type="ECO:0000313" key="7">
    <source>
        <dbReference type="Proteomes" id="UP000030004"/>
    </source>
</evidence>
<dbReference type="GO" id="GO:0015833">
    <property type="term" value="P:peptide transport"/>
    <property type="evidence" value="ECO:0007669"/>
    <property type="project" value="TreeGrafter"/>
</dbReference>
<dbReference type="InterPro" id="IPR039424">
    <property type="entry name" value="SBP_5"/>
</dbReference>
<keyword evidence="7" id="KW-1185">Reference proteome</keyword>
<dbReference type="SUPFAM" id="SSF53850">
    <property type="entry name" value="Periplasmic binding protein-like II"/>
    <property type="match status" value="1"/>
</dbReference>
<accession>A0A0A0EJC6</accession>
<feature type="domain" description="Solute-binding protein family 5" evidence="5">
    <location>
        <begin position="139"/>
        <end position="550"/>
    </location>
</feature>
<dbReference type="PANTHER" id="PTHR30290">
    <property type="entry name" value="PERIPLASMIC BINDING COMPONENT OF ABC TRANSPORTER"/>
    <property type="match status" value="1"/>
</dbReference>
<dbReference type="OrthoDB" id="9803988at2"/>
<dbReference type="EMBL" id="AQQX01000001">
    <property type="protein sequence ID" value="KGM50385.1"/>
    <property type="molecule type" value="Genomic_DNA"/>
</dbReference>
<comment type="subcellular location">
    <subcellularLocation>
        <location evidence="1">Periplasm</location>
    </subcellularLocation>
</comment>
<name>A0A0A0EJC6_9RHOB</name>
<dbReference type="STRING" id="1461694.ATO9_02515"/>
<dbReference type="AlphaFoldDB" id="A0A0A0EJC6"/>
<dbReference type="InterPro" id="IPR000914">
    <property type="entry name" value="SBP_5_dom"/>
</dbReference>
<proteinExistence type="inferred from homology"/>
<dbReference type="PANTHER" id="PTHR30290:SF64">
    <property type="entry name" value="ABC TRANSPORTER PERIPLASMIC BINDING PROTEIN"/>
    <property type="match status" value="1"/>
</dbReference>
<dbReference type="GO" id="GO:1904680">
    <property type="term" value="F:peptide transmembrane transporter activity"/>
    <property type="evidence" value="ECO:0007669"/>
    <property type="project" value="TreeGrafter"/>
</dbReference>
<evidence type="ECO:0000313" key="6">
    <source>
        <dbReference type="EMBL" id="KGM50385.1"/>
    </source>
</evidence>
<comment type="similarity">
    <text evidence="2">Belongs to the bacterial solute-binding protein 5 family.</text>
</comment>
<dbReference type="CDD" id="cd08497">
    <property type="entry name" value="MbnE-like"/>
    <property type="match status" value="1"/>
</dbReference>
<dbReference type="GO" id="GO:0043190">
    <property type="term" value="C:ATP-binding cassette (ABC) transporter complex"/>
    <property type="evidence" value="ECO:0007669"/>
    <property type="project" value="InterPro"/>
</dbReference>
<dbReference type="GO" id="GO:0030288">
    <property type="term" value="C:outer membrane-bounded periplasmic space"/>
    <property type="evidence" value="ECO:0007669"/>
    <property type="project" value="TreeGrafter"/>
</dbReference>
<protein>
    <submittedName>
        <fullName evidence="6">Peptide ABC transporter substrate-binding protein</fullName>
    </submittedName>
</protein>
<evidence type="ECO:0000256" key="4">
    <source>
        <dbReference type="SAM" id="SignalP"/>
    </source>
</evidence>
<sequence>MPAARTRSIARHRPQTGRRAAMLALGVLTALAMGTALKAESHAEAGATDAAMDGENVITSHGYNFYGELEYPADFEHFNYVNPDAPKGGEFAIDASGTFDSMNPYSRKGRAGALASMMYETLLDGNAPADEYAASYCLLCETLEYDEGKTWVIFHLRPEARFSDGTPVTAEDVVFSHNLFLEQGLPSYANAVKQRVTGAEVIDEHTVKFTFAPDISRRSLISQVGAVDVFSKDWFEETGARLDEPRMETSPGSGPYMVDSYDINRRIVYKRNPDYWGKDLPINVGRHNFDTIRVEYFADETAAFEAFKAGEYTFRNETNSKQWSTGYDFPAMENGYVVKEEIPDGNPPTNVGFVFNLDREKFADKRIREALALGYNFEWSNESLQYGLFSQRESFFQDTVQHARDLPEGAELELLQSLGDLVPEEMLTEPVRTSHTSSATRVVDRGNLRQAMRLLDEAGWTVDDSGMRRNDAGETLDIVIPINSSGSPTMESLIGTYVQNLQQMGVNAEVQKVDPSQYTLRRRDRDYDIVFDGYRTFLGAGTGLMQLYGSEQAAVSVFNPAGIASPLIDTLIETALFAETKDEETTALKALDRALRYEFFIVPAYYKSDNWLAYFDMYEHPVDMPPFAVGEMDFWWVNPDKAEELKAAGALR</sequence>
<dbReference type="GO" id="GO:0042884">
    <property type="term" value="P:microcin transport"/>
    <property type="evidence" value="ECO:0007669"/>
    <property type="project" value="TreeGrafter"/>
</dbReference>
<keyword evidence="3 4" id="KW-0732">Signal</keyword>
<organism evidence="6 7">
    <name type="scientific">Pseudooceanicola atlanticus</name>
    <dbReference type="NCBI Taxonomy" id="1461694"/>
    <lineage>
        <taxon>Bacteria</taxon>
        <taxon>Pseudomonadati</taxon>
        <taxon>Pseudomonadota</taxon>
        <taxon>Alphaproteobacteria</taxon>
        <taxon>Rhodobacterales</taxon>
        <taxon>Paracoccaceae</taxon>
        <taxon>Pseudooceanicola</taxon>
    </lineage>
</organism>
<evidence type="ECO:0000259" key="5">
    <source>
        <dbReference type="Pfam" id="PF00496"/>
    </source>
</evidence>
<comment type="caution">
    <text evidence="6">The sequence shown here is derived from an EMBL/GenBank/DDBJ whole genome shotgun (WGS) entry which is preliminary data.</text>
</comment>
<dbReference type="PIRSF" id="PIRSF002741">
    <property type="entry name" value="MppA"/>
    <property type="match status" value="1"/>
</dbReference>
<dbReference type="Proteomes" id="UP000030004">
    <property type="component" value="Unassembled WGS sequence"/>
</dbReference>
<gene>
    <name evidence="6" type="ORF">ATO9_02515</name>
</gene>
<dbReference type="Gene3D" id="3.10.105.10">
    <property type="entry name" value="Dipeptide-binding Protein, Domain 3"/>
    <property type="match status" value="1"/>
</dbReference>
<dbReference type="Pfam" id="PF00496">
    <property type="entry name" value="SBP_bac_5"/>
    <property type="match status" value="1"/>
</dbReference>
<dbReference type="RefSeq" id="WP_043744571.1">
    <property type="nucleotide sequence ID" value="NZ_AQQX01000001.1"/>
</dbReference>
<dbReference type="InterPro" id="IPR030678">
    <property type="entry name" value="Peptide/Ni-bd"/>
</dbReference>
<feature type="signal peptide" evidence="4">
    <location>
        <begin position="1"/>
        <end position="38"/>
    </location>
</feature>
<evidence type="ECO:0000256" key="2">
    <source>
        <dbReference type="ARBA" id="ARBA00005695"/>
    </source>
</evidence>
<dbReference type="eggNOG" id="COG4166">
    <property type="taxonomic scope" value="Bacteria"/>
</dbReference>
<dbReference type="Gene3D" id="3.40.190.10">
    <property type="entry name" value="Periplasmic binding protein-like II"/>
    <property type="match status" value="1"/>
</dbReference>
<evidence type="ECO:0000256" key="1">
    <source>
        <dbReference type="ARBA" id="ARBA00004418"/>
    </source>
</evidence>
<reference evidence="6 7" key="1">
    <citation type="journal article" date="2015" name="Antonie Van Leeuwenhoek">
        <title>Pseudooceanicola atlanticus gen. nov. sp. nov., isolated from surface seawater of the Atlantic Ocean and reclassification of Oceanicola batsensis, Oceanicola marinus, Oceanicola nitratireducens, Oceanicola nanhaiensis, Oceanicola antarcticus and Oceanicola flagellatus, as Pseudooceanicola batsensis comb. nov., Pseudooceanicola marinus comb. nov., Pseudooceanicola nitratireducens comb. nov., Pseudooceanicola nanhaiensis comb. nov., Pseudooceanicola antarcticus comb. nov., and Pseudooceanicola flagellatus comb. nov.</title>
        <authorList>
            <person name="Lai Q."/>
            <person name="Li G."/>
            <person name="Liu X."/>
            <person name="Du Y."/>
            <person name="Sun F."/>
            <person name="Shao Z."/>
        </authorList>
    </citation>
    <scope>NUCLEOTIDE SEQUENCE [LARGE SCALE GENOMIC DNA]</scope>
    <source>
        <strain evidence="6 7">22II-s11g</strain>
    </source>
</reference>
<evidence type="ECO:0000256" key="3">
    <source>
        <dbReference type="ARBA" id="ARBA00022729"/>
    </source>
</evidence>
<feature type="chain" id="PRO_5001961588" evidence="4">
    <location>
        <begin position="39"/>
        <end position="652"/>
    </location>
</feature>